<feature type="domain" description="Ribose-phosphate pyrophosphokinase N-terminal" evidence="10">
    <location>
        <begin position="8"/>
        <end position="124"/>
    </location>
</feature>
<evidence type="ECO:0000256" key="2">
    <source>
        <dbReference type="ARBA" id="ARBA00022679"/>
    </source>
</evidence>
<dbReference type="FunFam" id="3.40.50.2020:FF:000002">
    <property type="entry name" value="Ribose-phosphate pyrophosphokinase"/>
    <property type="match status" value="1"/>
</dbReference>
<dbReference type="InterPro" id="IPR005946">
    <property type="entry name" value="Rib-P_diPkinase"/>
</dbReference>
<name>A0A160V763_9ZZZZ</name>
<dbReference type="InterPro" id="IPR029099">
    <property type="entry name" value="Pribosyltran_N"/>
</dbReference>
<dbReference type="Pfam" id="PF14572">
    <property type="entry name" value="Pribosyl_synth"/>
    <property type="match status" value="1"/>
</dbReference>
<dbReference type="GO" id="GO:0016301">
    <property type="term" value="F:kinase activity"/>
    <property type="evidence" value="ECO:0007669"/>
    <property type="project" value="UniProtKB-KW"/>
</dbReference>
<dbReference type="HAMAP" id="MF_00583_B">
    <property type="entry name" value="RibP_PPkinase_B"/>
    <property type="match status" value="1"/>
</dbReference>
<evidence type="ECO:0000256" key="3">
    <source>
        <dbReference type="ARBA" id="ARBA00022723"/>
    </source>
</evidence>
<evidence type="ECO:0000256" key="1">
    <source>
        <dbReference type="ARBA" id="ARBA00013247"/>
    </source>
</evidence>
<evidence type="ECO:0000259" key="10">
    <source>
        <dbReference type="Pfam" id="PF13793"/>
    </source>
</evidence>
<dbReference type="GO" id="GO:0002189">
    <property type="term" value="C:ribose phosphate diphosphokinase complex"/>
    <property type="evidence" value="ECO:0007669"/>
    <property type="project" value="TreeGrafter"/>
</dbReference>
<dbReference type="EC" id="2.7.6.1" evidence="1"/>
<dbReference type="CDD" id="cd06223">
    <property type="entry name" value="PRTases_typeI"/>
    <property type="match status" value="1"/>
</dbReference>
<protein>
    <recommendedName>
        <fullName evidence="1">ribose-phosphate diphosphokinase</fullName>
        <ecNumber evidence="1">2.7.6.1</ecNumber>
    </recommendedName>
</protein>
<evidence type="ECO:0000256" key="6">
    <source>
        <dbReference type="ARBA" id="ARBA00022777"/>
    </source>
</evidence>
<dbReference type="InterPro" id="IPR037515">
    <property type="entry name" value="Rib-P_diPkinase_bac"/>
</dbReference>
<dbReference type="InterPro" id="IPR029057">
    <property type="entry name" value="PRTase-like"/>
</dbReference>
<keyword evidence="3" id="KW-0479">Metal-binding</keyword>
<dbReference type="NCBIfam" id="NF002320">
    <property type="entry name" value="PRK01259.1"/>
    <property type="match status" value="1"/>
</dbReference>
<gene>
    <name evidence="11" type="ORF">MGWOODY_Clf2550</name>
</gene>
<dbReference type="GO" id="GO:0006164">
    <property type="term" value="P:purine nucleotide biosynthetic process"/>
    <property type="evidence" value="ECO:0007669"/>
    <property type="project" value="TreeGrafter"/>
</dbReference>
<comment type="catalytic activity">
    <reaction evidence="9">
        <text>D-ribose 5-phosphate + ATP = 5-phospho-alpha-D-ribose 1-diphosphate + AMP + H(+)</text>
        <dbReference type="Rhea" id="RHEA:15609"/>
        <dbReference type="ChEBI" id="CHEBI:15378"/>
        <dbReference type="ChEBI" id="CHEBI:30616"/>
        <dbReference type="ChEBI" id="CHEBI:58017"/>
        <dbReference type="ChEBI" id="CHEBI:78346"/>
        <dbReference type="ChEBI" id="CHEBI:456215"/>
        <dbReference type="EC" id="2.7.6.1"/>
    </reaction>
</comment>
<keyword evidence="8" id="KW-0460">Magnesium</keyword>
<evidence type="ECO:0000256" key="4">
    <source>
        <dbReference type="ARBA" id="ARBA00022727"/>
    </source>
</evidence>
<dbReference type="Pfam" id="PF13793">
    <property type="entry name" value="Pribosyltran_N"/>
    <property type="match status" value="1"/>
</dbReference>
<dbReference type="InterPro" id="IPR000836">
    <property type="entry name" value="PRTase_dom"/>
</dbReference>
<evidence type="ECO:0000256" key="5">
    <source>
        <dbReference type="ARBA" id="ARBA00022741"/>
    </source>
</evidence>
<dbReference type="AlphaFoldDB" id="A0A160V763"/>
<evidence type="ECO:0000256" key="9">
    <source>
        <dbReference type="ARBA" id="ARBA00049535"/>
    </source>
</evidence>
<dbReference type="NCBIfam" id="TIGR01251">
    <property type="entry name" value="ribP_PPkin"/>
    <property type="match status" value="1"/>
</dbReference>
<dbReference type="SUPFAM" id="SSF53271">
    <property type="entry name" value="PRTase-like"/>
    <property type="match status" value="1"/>
</dbReference>
<dbReference type="FunFam" id="3.40.50.2020:FF:000014">
    <property type="entry name" value="Ribose-phosphate pyrophosphokinase 1"/>
    <property type="match status" value="1"/>
</dbReference>
<evidence type="ECO:0000256" key="8">
    <source>
        <dbReference type="ARBA" id="ARBA00022842"/>
    </source>
</evidence>
<dbReference type="GO" id="GO:0004749">
    <property type="term" value="F:ribose phosphate diphosphokinase activity"/>
    <property type="evidence" value="ECO:0007669"/>
    <property type="project" value="UniProtKB-EC"/>
</dbReference>
<dbReference type="SMART" id="SM01400">
    <property type="entry name" value="Pribosyltran_N"/>
    <property type="match status" value="1"/>
</dbReference>
<keyword evidence="7" id="KW-0067">ATP-binding</keyword>
<dbReference type="InterPro" id="IPR000842">
    <property type="entry name" value="PRib_PP_synth_CS"/>
</dbReference>
<keyword evidence="4" id="KW-0545">Nucleotide biosynthesis</keyword>
<organism evidence="11">
    <name type="scientific">hydrothermal vent metagenome</name>
    <dbReference type="NCBI Taxonomy" id="652676"/>
    <lineage>
        <taxon>unclassified sequences</taxon>
        <taxon>metagenomes</taxon>
        <taxon>ecological metagenomes</taxon>
    </lineage>
</organism>
<reference evidence="11" key="1">
    <citation type="submission" date="2015-10" db="EMBL/GenBank/DDBJ databases">
        <authorList>
            <person name="Gilbert D.G."/>
        </authorList>
    </citation>
    <scope>NUCLEOTIDE SEQUENCE</scope>
</reference>
<dbReference type="GO" id="GO:0009156">
    <property type="term" value="P:ribonucleoside monophosphate biosynthetic process"/>
    <property type="evidence" value="ECO:0007669"/>
    <property type="project" value="InterPro"/>
</dbReference>
<evidence type="ECO:0000256" key="7">
    <source>
        <dbReference type="ARBA" id="ARBA00022840"/>
    </source>
</evidence>
<accession>A0A160V763</accession>
<dbReference type="GO" id="GO:0006015">
    <property type="term" value="P:5-phosphoribose 1-diphosphate biosynthetic process"/>
    <property type="evidence" value="ECO:0007669"/>
    <property type="project" value="TreeGrafter"/>
</dbReference>
<dbReference type="PANTHER" id="PTHR10210">
    <property type="entry name" value="RIBOSE-PHOSPHATE DIPHOSPHOKINASE FAMILY MEMBER"/>
    <property type="match status" value="1"/>
</dbReference>
<keyword evidence="5" id="KW-0547">Nucleotide-binding</keyword>
<dbReference type="PROSITE" id="PS00114">
    <property type="entry name" value="PRPP_SYNTHASE"/>
    <property type="match status" value="1"/>
</dbReference>
<proteinExistence type="inferred from homology"/>
<evidence type="ECO:0000313" key="11">
    <source>
        <dbReference type="EMBL" id="CUV01669.1"/>
    </source>
</evidence>
<dbReference type="PANTHER" id="PTHR10210:SF41">
    <property type="entry name" value="RIBOSE-PHOSPHATE PYROPHOSPHOKINASE 1, CHLOROPLASTIC"/>
    <property type="match status" value="1"/>
</dbReference>
<keyword evidence="6 11" id="KW-0418">Kinase</keyword>
<dbReference type="Gene3D" id="3.40.50.2020">
    <property type="match status" value="2"/>
</dbReference>
<dbReference type="GO" id="GO:0005737">
    <property type="term" value="C:cytoplasm"/>
    <property type="evidence" value="ECO:0007669"/>
    <property type="project" value="TreeGrafter"/>
</dbReference>
<dbReference type="GO" id="GO:0000287">
    <property type="term" value="F:magnesium ion binding"/>
    <property type="evidence" value="ECO:0007669"/>
    <property type="project" value="InterPro"/>
</dbReference>
<keyword evidence="2 11" id="KW-0808">Transferase</keyword>
<dbReference type="GO" id="GO:0005524">
    <property type="term" value="F:ATP binding"/>
    <property type="evidence" value="ECO:0007669"/>
    <property type="project" value="UniProtKB-KW"/>
</dbReference>
<dbReference type="EMBL" id="FAXA01000116">
    <property type="protein sequence ID" value="CUV01669.1"/>
    <property type="molecule type" value="Genomic_DNA"/>
</dbReference>
<sequence length="316" mass="34656">MNPILDELKVFTGNGHPELAQSVCEYLDIPLGQAEVFKFANDNTFVQIRENIRQRDVFIIQPTCYPVNDNLMELLIMIDAFKRASAGRITAVVPYYGYGRTDKKDQPRVPITARLVADLLTAAGADRLLTVDLHAGQIQGFFNIPVDELTTLPLMSQHFADKELQDLVVVAVDIGISKKARDMAERLGAPLAIIEKRRTGNNDKNETMNVIGDVEGKTALTFDDEIDTGGTIVNAAKALSEQGVKEVYACVTHPVLSRNAAGLMANSEFKEVVVTDTIPISAEKRNGKFTVLSVAPLLGEAIYRIHKGQSVGDLFK</sequence>